<protein>
    <submittedName>
        <fullName evidence="1">TIGR02710 family CRISPR-associated CARF protein</fullName>
    </submittedName>
</protein>
<dbReference type="RefSeq" id="WP_284055400.1">
    <property type="nucleotide sequence ID" value="NZ_JAMSLR010000001.1"/>
</dbReference>
<dbReference type="AlphaFoldDB" id="A0AA42B9S4"/>
<dbReference type="InterPro" id="IPR014082">
    <property type="entry name" value="CRISPR-assoc_prot_Cas02710"/>
</dbReference>
<proteinExistence type="predicted"/>
<dbReference type="NCBIfam" id="TIGR02710">
    <property type="entry name" value="TIGR02710 family CRISPR-associated CARF protein"/>
    <property type="match status" value="1"/>
</dbReference>
<keyword evidence="2" id="KW-1185">Reference proteome</keyword>
<name>A0AA42B9S4_9BACT</name>
<sequence>MTVRNQDVQRILVLNVGLPSQQGPETRSEMYAIQRTQPHHVVFVCSEASRALVREYVRLANLGPERHEVLTLEDPDDLVLVYEQVSAALHRLQSRWPEASVVVDYTAGTKSMSCATAMAAVDCEDDKVTLRLVRGQRGEGSTVVPGTETHRPVQRIHDLRARRRLASLRAALARYDYVAAGAGIEEIIDSDISSQLAERCRPIRDLCRAFDAWDRWELQTARQLFTAYRSYPAGRQPAFERLAVLAQLTVVAEAARDGADLAAARDPYVAVEDLLLNAERRATQGRYDDAVARVYRALELLAQLRLRIAYGVDTADVDPGKLPEQARGRIDGDPEGEPRKLGLWRAWEVLAAYPHEPLAAWFAESRDRLWDFLAVRNQSILAHGVTAVSRREWEGKGQAALDLCRVALRRLSEAKVRKPLRHMQFPRDELLDGVSDGA</sequence>
<organism evidence="1 2">
    <name type="scientific">Thermalbibacter longus</name>
    <dbReference type="NCBI Taxonomy" id="2951981"/>
    <lineage>
        <taxon>Bacteria</taxon>
        <taxon>Pseudomonadati</taxon>
        <taxon>Thermomicrobiota</taxon>
        <taxon>Thermomicrobia</taxon>
        <taxon>Thermomicrobiales</taxon>
        <taxon>Thermomicrobiaceae</taxon>
        <taxon>Thermalbibacter</taxon>
    </lineage>
</organism>
<dbReference type="Gene3D" id="3.40.50.10770">
    <property type="entry name" value="Hypothetical protein VC1899 like domain (Restriction endonuclease-like)"/>
    <property type="match status" value="1"/>
</dbReference>
<dbReference type="EMBL" id="JAMSLR010000001">
    <property type="protein sequence ID" value="MCM8747615.1"/>
    <property type="molecule type" value="Genomic_DNA"/>
</dbReference>
<dbReference type="Pfam" id="PF09670">
    <property type="entry name" value="Cas_Cas02710"/>
    <property type="match status" value="1"/>
</dbReference>
<gene>
    <name evidence="1" type="ORF">NET02_00485</name>
</gene>
<comment type="caution">
    <text evidence="1">The sequence shown here is derived from an EMBL/GenBank/DDBJ whole genome shotgun (WGS) entry which is preliminary data.</text>
</comment>
<reference evidence="1" key="1">
    <citation type="submission" date="2022-06" db="EMBL/GenBank/DDBJ databases">
        <title>CFH 74404 Thermomicrobiaceae sp.</title>
        <authorList>
            <person name="Ming H."/>
            <person name="Li W.-J."/>
            <person name="Zhao Z."/>
        </authorList>
    </citation>
    <scope>NUCLEOTIDE SEQUENCE</scope>
    <source>
        <strain evidence="1">CFH 74404</strain>
    </source>
</reference>
<dbReference type="Proteomes" id="UP001165306">
    <property type="component" value="Unassembled WGS sequence"/>
</dbReference>
<accession>A0AA42B9S4</accession>
<evidence type="ECO:0000313" key="2">
    <source>
        <dbReference type="Proteomes" id="UP001165306"/>
    </source>
</evidence>
<evidence type="ECO:0000313" key="1">
    <source>
        <dbReference type="EMBL" id="MCM8747615.1"/>
    </source>
</evidence>